<dbReference type="OrthoDB" id="3390729at2"/>
<dbReference type="Proteomes" id="UP000283832">
    <property type="component" value="Unassembled WGS sequence"/>
</dbReference>
<proteinExistence type="predicted"/>
<gene>
    <name evidence="1" type="ORF">D2L64_05830</name>
</gene>
<dbReference type="EMBL" id="QXEC01000003">
    <property type="protein sequence ID" value="RIV40352.1"/>
    <property type="molecule type" value="Genomic_DNA"/>
</dbReference>
<accession>A0A418MYR3</accession>
<evidence type="ECO:0000313" key="2">
    <source>
        <dbReference type="Proteomes" id="UP000283832"/>
    </source>
</evidence>
<sequence length="143" mass="15092">MDVDPLSDLIRALARADWDAADAVAAGIRQHGLPGSLRVVEAAFAIAVHRHLGANATPTDIAAFVSSARAHYHKDDTPPALAMEGVIRAAVGEPELVDDIPAETVLGVEIFVLGQILLESNLTPAELDEFVTEAEQLAAEHLS</sequence>
<keyword evidence="2" id="KW-1185">Reference proteome</keyword>
<organism evidence="1 2">
    <name type="scientific">Micromonospora radicis</name>
    <dbReference type="NCBI Taxonomy" id="1894971"/>
    <lineage>
        <taxon>Bacteria</taxon>
        <taxon>Bacillati</taxon>
        <taxon>Actinomycetota</taxon>
        <taxon>Actinomycetes</taxon>
        <taxon>Micromonosporales</taxon>
        <taxon>Micromonosporaceae</taxon>
        <taxon>Micromonospora</taxon>
    </lineage>
</organism>
<name>A0A418MYR3_9ACTN</name>
<evidence type="ECO:0000313" key="1">
    <source>
        <dbReference type="EMBL" id="RIV40352.1"/>
    </source>
</evidence>
<reference evidence="1 2" key="1">
    <citation type="submission" date="2018-08" db="EMBL/GenBank/DDBJ databases">
        <title>Jishengella sp. nov., isolated from a root of Azadirachta indica A. Juss. var. siamensis Valenton.</title>
        <authorList>
            <person name="Kuncharoen N."/>
            <person name="Tanasupawat S."/>
            <person name="Kudo T."/>
            <person name="Ohkuma M."/>
        </authorList>
    </citation>
    <scope>NUCLEOTIDE SEQUENCE [LARGE SCALE GENOMIC DNA]</scope>
    <source>
        <strain evidence="1 2">AZ1-13</strain>
    </source>
</reference>
<dbReference type="RefSeq" id="WP_119573646.1">
    <property type="nucleotide sequence ID" value="NZ_QXEC01000003.1"/>
</dbReference>
<protein>
    <submittedName>
        <fullName evidence="1">Uncharacterized protein</fullName>
    </submittedName>
</protein>
<comment type="caution">
    <text evidence="1">The sequence shown here is derived from an EMBL/GenBank/DDBJ whole genome shotgun (WGS) entry which is preliminary data.</text>
</comment>
<dbReference type="AlphaFoldDB" id="A0A418MYR3"/>